<feature type="region of interest" description="Disordered" evidence="2">
    <location>
        <begin position="102"/>
        <end position="127"/>
    </location>
</feature>
<feature type="compositionally biased region" description="Polar residues" evidence="2">
    <location>
        <begin position="186"/>
        <end position="200"/>
    </location>
</feature>
<sequence length="321" mass="34784">MGDAGDSMLELQSAMESPSSMEEEGRGGERRESMGGEMSGGSVSDTQIVEGESPLAGEGVPVGMDSTLGPRFDTDSIGGTSPMCHQEGVGGMMDDDSMSMMDGMGQEGEGKGEGGSPVMSRQNSSVHSQLNPSMLMGGTPTIVQDSPAVFSDPMGHTHPVSTKVQFQTPAHIATPHPGRMGPPGSGLTTEYRSGYGTSPEVTRDREREAASRVVEAKVDSQSRAMEVIQSMMLQLQRDLRDERRERLENERQHKQQIDSLIQNMMQMNHRDGRPVTEKDVERIVDTALEKQKNSRLEMRVSRLEETTSMPGASVSYPSMAT</sequence>
<name>A0A9K3D7B1_9EUKA</name>
<evidence type="ECO:0000313" key="4">
    <source>
        <dbReference type="Proteomes" id="UP000265618"/>
    </source>
</evidence>
<reference evidence="3 4" key="1">
    <citation type="journal article" date="2018" name="PLoS ONE">
        <title>The draft genome of Kipferlia bialata reveals reductive genome evolution in fornicate parasites.</title>
        <authorList>
            <person name="Tanifuji G."/>
            <person name="Takabayashi S."/>
            <person name="Kume K."/>
            <person name="Takagi M."/>
            <person name="Nakayama T."/>
            <person name="Kamikawa R."/>
            <person name="Inagaki Y."/>
            <person name="Hashimoto T."/>
        </authorList>
    </citation>
    <scope>NUCLEOTIDE SEQUENCE [LARGE SCALE GENOMIC DNA]</scope>
    <source>
        <strain evidence="3">NY0173</strain>
    </source>
</reference>
<dbReference type="Proteomes" id="UP000265618">
    <property type="component" value="Unassembled WGS sequence"/>
</dbReference>
<organism evidence="3 4">
    <name type="scientific">Kipferlia bialata</name>
    <dbReference type="NCBI Taxonomy" id="797122"/>
    <lineage>
        <taxon>Eukaryota</taxon>
        <taxon>Metamonada</taxon>
        <taxon>Carpediemonas-like organisms</taxon>
        <taxon>Kipferlia</taxon>
    </lineage>
</organism>
<feature type="compositionally biased region" description="Basic and acidic residues" evidence="2">
    <location>
        <begin position="23"/>
        <end position="34"/>
    </location>
</feature>
<evidence type="ECO:0000256" key="1">
    <source>
        <dbReference type="SAM" id="Coils"/>
    </source>
</evidence>
<feature type="region of interest" description="Disordered" evidence="2">
    <location>
        <begin position="173"/>
        <end position="207"/>
    </location>
</feature>
<dbReference type="EMBL" id="BDIP01004142">
    <property type="protein sequence ID" value="GIQ88523.1"/>
    <property type="molecule type" value="Genomic_DNA"/>
</dbReference>
<feature type="coiled-coil region" evidence="1">
    <location>
        <begin position="225"/>
        <end position="252"/>
    </location>
</feature>
<dbReference type="AlphaFoldDB" id="A0A9K3D7B1"/>
<feature type="compositionally biased region" description="Polar residues" evidence="2">
    <location>
        <begin position="306"/>
        <end position="321"/>
    </location>
</feature>
<evidence type="ECO:0000313" key="3">
    <source>
        <dbReference type="EMBL" id="GIQ88523.1"/>
    </source>
</evidence>
<keyword evidence="4" id="KW-1185">Reference proteome</keyword>
<protein>
    <submittedName>
        <fullName evidence="3">Uncharacterized protein</fullName>
    </submittedName>
</protein>
<evidence type="ECO:0000256" key="2">
    <source>
        <dbReference type="SAM" id="MobiDB-lite"/>
    </source>
</evidence>
<feature type="region of interest" description="Disordered" evidence="2">
    <location>
        <begin position="1"/>
        <end position="45"/>
    </location>
</feature>
<proteinExistence type="predicted"/>
<accession>A0A9K3D7B1</accession>
<feature type="compositionally biased region" description="Basic and acidic residues" evidence="2">
    <location>
        <begin position="290"/>
        <end position="305"/>
    </location>
</feature>
<gene>
    <name evidence="3" type="ORF">KIPB_010793</name>
</gene>
<comment type="caution">
    <text evidence="3">The sequence shown here is derived from an EMBL/GenBank/DDBJ whole genome shotgun (WGS) entry which is preliminary data.</text>
</comment>
<feature type="non-terminal residue" evidence="3">
    <location>
        <position position="321"/>
    </location>
</feature>
<keyword evidence="1" id="KW-0175">Coiled coil</keyword>
<feature type="region of interest" description="Disordered" evidence="2">
    <location>
        <begin position="290"/>
        <end position="321"/>
    </location>
</feature>